<evidence type="ECO:0000313" key="8">
    <source>
        <dbReference type="EMBL" id="CAJ0578744.1"/>
    </source>
</evidence>
<dbReference type="InterPro" id="IPR001279">
    <property type="entry name" value="Metallo-B-lactamas"/>
</dbReference>
<accession>A0AA36D347</accession>
<keyword evidence="5" id="KW-0862">Zinc</keyword>
<dbReference type="SUPFAM" id="SSF56281">
    <property type="entry name" value="Metallo-hydrolase/oxidoreductase"/>
    <property type="match status" value="1"/>
</dbReference>
<evidence type="ECO:0000256" key="1">
    <source>
        <dbReference type="ARBA" id="ARBA00001947"/>
    </source>
</evidence>
<dbReference type="Gene3D" id="3.60.15.10">
    <property type="entry name" value="Ribonuclease Z/Hydroxyacylglutathione hydrolase-like"/>
    <property type="match status" value="1"/>
</dbReference>
<dbReference type="PANTHER" id="PTHR11935">
    <property type="entry name" value="BETA LACTAMASE DOMAIN"/>
    <property type="match status" value="1"/>
</dbReference>
<reference evidence="8" key="1">
    <citation type="submission" date="2023-06" db="EMBL/GenBank/DDBJ databases">
        <authorList>
            <person name="Delattre M."/>
        </authorList>
    </citation>
    <scope>NUCLEOTIDE SEQUENCE</scope>
    <source>
        <strain evidence="8">AF72</strain>
    </source>
</reference>
<evidence type="ECO:0000256" key="5">
    <source>
        <dbReference type="ARBA" id="ARBA00022833"/>
    </source>
</evidence>
<feature type="non-terminal residue" evidence="8">
    <location>
        <position position="370"/>
    </location>
</feature>
<evidence type="ECO:0000256" key="6">
    <source>
        <dbReference type="SAM" id="MobiDB-lite"/>
    </source>
</evidence>
<organism evidence="8 9">
    <name type="scientific">Mesorhabditis spiculigera</name>
    <dbReference type="NCBI Taxonomy" id="96644"/>
    <lineage>
        <taxon>Eukaryota</taxon>
        <taxon>Metazoa</taxon>
        <taxon>Ecdysozoa</taxon>
        <taxon>Nematoda</taxon>
        <taxon>Chromadorea</taxon>
        <taxon>Rhabditida</taxon>
        <taxon>Rhabditina</taxon>
        <taxon>Rhabditomorpha</taxon>
        <taxon>Rhabditoidea</taxon>
        <taxon>Rhabditidae</taxon>
        <taxon>Mesorhabditinae</taxon>
        <taxon>Mesorhabditis</taxon>
    </lineage>
</organism>
<evidence type="ECO:0000313" key="9">
    <source>
        <dbReference type="Proteomes" id="UP001177023"/>
    </source>
</evidence>
<evidence type="ECO:0000256" key="3">
    <source>
        <dbReference type="ARBA" id="ARBA00022723"/>
    </source>
</evidence>
<dbReference type="InterPro" id="IPR032282">
    <property type="entry name" value="HAGH_C"/>
</dbReference>
<comment type="cofactor">
    <cofactor evidence="1">
        <name>Zn(2+)</name>
        <dbReference type="ChEBI" id="CHEBI:29105"/>
    </cofactor>
</comment>
<proteinExistence type="inferred from homology"/>
<dbReference type="EMBL" id="CATQJA010002654">
    <property type="protein sequence ID" value="CAJ0578744.1"/>
    <property type="molecule type" value="Genomic_DNA"/>
</dbReference>
<comment type="caution">
    <text evidence="8">The sequence shown here is derived from an EMBL/GenBank/DDBJ whole genome shotgun (WGS) entry which is preliminary data.</text>
</comment>
<evidence type="ECO:0000259" key="7">
    <source>
        <dbReference type="SMART" id="SM00849"/>
    </source>
</evidence>
<dbReference type="InterPro" id="IPR036866">
    <property type="entry name" value="RibonucZ/Hydroxyglut_hydro"/>
</dbReference>
<feature type="region of interest" description="Disordered" evidence="6">
    <location>
        <begin position="330"/>
        <end position="370"/>
    </location>
</feature>
<dbReference type="Pfam" id="PF16123">
    <property type="entry name" value="HAGH_C"/>
    <property type="match status" value="1"/>
</dbReference>
<dbReference type="InterPro" id="IPR035680">
    <property type="entry name" value="Clx_II_MBL"/>
</dbReference>
<dbReference type="GO" id="GO:0016787">
    <property type="term" value="F:hydrolase activity"/>
    <property type="evidence" value="ECO:0007669"/>
    <property type="project" value="UniProtKB-KW"/>
</dbReference>
<dbReference type="PANTHER" id="PTHR11935:SF116">
    <property type="entry name" value="HYDROLASE PNKD-RELATED"/>
    <property type="match status" value="1"/>
</dbReference>
<evidence type="ECO:0000256" key="2">
    <source>
        <dbReference type="ARBA" id="ARBA00006759"/>
    </source>
</evidence>
<dbReference type="Pfam" id="PF00753">
    <property type="entry name" value="Lactamase_B"/>
    <property type="match status" value="1"/>
</dbReference>
<evidence type="ECO:0000256" key="4">
    <source>
        <dbReference type="ARBA" id="ARBA00022801"/>
    </source>
</evidence>
<dbReference type="Proteomes" id="UP001177023">
    <property type="component" value="Unassembled WGS sequence"/>
</dbReference>
<comment type="similarity">
    <text evidence="2">Belongs to the metallo-beta-lactamase superfamily. Glyoxalase II family.</text>
</comment>
<keyword evidence="3" id="KW-0479">Metal-binding</keyword>
<dbReference type="CDD" id="cd07723">
    <property type="entry name" value="hydroxyacylglutathione_hydrolase_MBL-fold"/>
    <property type="match status" value="1"/>
</dbReference>
<gene>
    <name evidence="8" type="ORF">MSPICULIGERA_LOCUS16985</name>
</gene>
<name>A0AA36D347_9BILA</name>
<sequence length="370" mass="41739">MQTMMDKIQYNLYCTPIGRKYQNRLLKQAAEKYPNGHRQGKTDVYDGLNITIVPYGYDNYGYVVQSAQDDVHCVLIDVGYLPPFKKLLEKNKWKPVAALTTHHHWDHAGGNDELKKLYPEIDMIGGAAEKSRGFTKTANDAEGFEYNGIYIKVHDFKAHTKGHVIYQISHLENDPAAQNFLFTGDSMFVGCIGRAFENSEKEMIKALDRLIEKYSPESFVYPGHEYGIEALAMAVQMDPLNEEVFAAFKQAKNCKRSGDPDIPSTLQKELNTNVFLKTKELTNQGDDDARAMKLVELRKERDVFLKNAHLNMVKAEDSHYLKLKAIEEAQKKTKAPETGGAQKTANTEKADAAEAEAETLEVNGTKMSDE</sequence>
<protein>
    <recommendedName>
        <fullName evidence="7">Metallo-beta-lactamase domain-containing protein</fullName>
    </recommendedName>
</protein>
<dbReference type="AlphaFoldDB" id="A0AA36D347"/>
<feature type="domain" description="Metallo-beta-lactamase" evidence="7">
    <location>
        <begin position="58"/>
        <end position="224"/>
    </location>
</feature>
<keyword evidence="4" id="KW-0378">Hydrolase</keyword>
<keyword evidence="9" id="KW-1185">Reference proteome</keyword>
<dbReference type="SMART" id="SM00849">
    <property type="entry name" value="Lactamase_B"/>
    <property type="match status" value="1"/>
</dbReference>
<dbReference type="GO" id="GO:0046872">
    <property type="term" value="F:metal ion binding"/>
    <property type="evidence" value="ECO:0007669"/>
    <property type="project" value="UniProtKB-KW"/>
</dbReference>